<dbReference type="Proteomes" id="UP000597877">
    <property type="component" value="Unassembled WGS sequence"/>
</dbReference>
<evidence type="ECO:0000313" key="1">
    <source>
        <dbReference type="EMBL" id="MBC5667362.1"/>
    </source>
</evidence>
<comment type="caution">
    <text evidence="1">The sequence shown here is derived from an EMBL/GenBank/DDBJ whole genome shotgun (WGS) entry which is preliminary data.</text>
</comment>
<sequence length="99" mass="12051">MRYISHYEEYPIYEPAEGGYYYPGNQLVASERKSKRQCRKDFEKIWQECLEENKDNPEYPWIRENANYIFRDGKYIGEGESYAIERKRGSMESGYEPYY</sequence>
<dbReference type="EMBL" id="JACOOZ010000003">
    <property type="protein sequence ID" value="MBC5667362.1"/>
    <property type="molecule type" value="Genomic_DNA"/>
</dbReference>
<proteinExistence type="predicted"/>
<name>A0ABR7F297_9FIRM</name>
<gene>
    <name evidence="1" type="ORF">H8S00_05095</name>
</gene>
<reference evidence="1 2" key="1">
    <citation type="submission" date="2020-08" db="EMBL/GenBank/DDBJ databases">
        <title>Genome public.</title>
        <authorList>
            <person name="Liu C."/>
            <person name="Sun Q."/>
        </authorList>
    </citation>
    <scope>NUCLEOTIDE SEQUENCE [LARGE SCALE GENOMIC DNA]</scope>
    <source>
        <strain evidence="1 2">BX4</strain>
    </source>
</reference>
<keyword evidence="2" id="KW-1185">Reference proteome</keyword>
<protein>
    <recommendedName>
        <fullName evidence="3">Defence against restriction A C-terminal domain-containing protein</fullName>
    </recommendedName>
</protein>
<dbReference type="RefSeq" id="WP_186840143.1">
    <property type="nucleotide sequence ID" value="NZ_JACOOZ010000003.1"/>
</dbReference>
<evidence type="ECO:0000313" key="2">
    <source>
        <dbReference type="Proteomes" id="UP000597877"/>
    </source>
</evidence>
<organism evidence="1 2">
    <name type="scientific">Eubacterium segne</name>
    <dbReference type="NCBI Taxonomy" id="2763045"/>
    <lineage>
        <taxon>Bacteria</taxon>
        <taxon>Bacillati</taxon>
        <taxon>Bacillota</taxon>
        <taxon>Clostridia</taxon>
        <taxon>Eubacteriales</taxon>
        <taxon>Eubacteriaceae</taxon>
        <taxon>Eubacterium</taxon>
    </lineage>
</organism>
<evidence type="ECO:0008006" key="3">
    <source>
        <dbReference type="Google" id="ProtNLM"/>
    </source>
</evidence>
<accession>A0ABR7F297</accession>